<dbReference type="SUPFAM" id="SSF51905">
    <property type="entry name" value="FAD/NAD(P)-binding domain"/>
    <property type="match status" value="1"/>
</dbReference>
<evidence type="ECO:0000256" key="2">
    <source>
        <dbReference type="ARBA" id="ARBA00022630"/>
    </source>
</evidence>
<reference evidence="6 7" key="1">
    <citation type="journal article" date="2019" name="Int. J. Syst. Evol. Microbiol.">
        <title>The Global Catalogue of Microorganisms (GCM) 10K type strain sequencing project: providing services to taxonomists for standard genome sequencing and annotation.</title>
        <authorList>
            <consortium name="The Broad Institute Genomics Platform"/>
            <consortium name="The Broad Institute Genome Sequencing Center for Infectious Disease"/>
            <person name="Wu L."/>
            <person name="Ma J."/>
        </authorList>
    </citation>
    <scope>NUCLEOTIDE SEQUENCE [LARGE SCALE GENOMIC DNA]</scope>
    <source>
        <strain evidence="6 7">JCM 12696</strain>
    </source>
</reference>
<organism evidence="6 7">
    <name type="scientific">Streptomyces hebeiensis</name>
    <dbReference type="NCBI Taxonomy" id="229486"/>
    <lineage>
        <taxon>Bacteria</taxon>
        <taxon>Bacillati</taxon>
        <taxon>Actinomycetota</taxon>
        <taxon>Actinomycetes</taxon>
        <taxon>Kitasatosporales</taxon>
        <taxon>Streptomycetaceae</taxon>
        <taxon>Streptomyces</taxon>
    </lineage>
</organism>
<feature type="compositionally biased region" description="Basic and acidic residues" evidence="4">
    <location>
        <begin position="19"/>
        <end position="52"/>
    </location>
</feature>
<dbReference type="InterPro" id="IPR050641">
    <property type="entry name" value="RIFMO-like"/>
</dbReference>
<accession>A0ABN1UL97</accession>
<comment type="cofactor">
    <cofactor evidence="1">
        <name>FAD</name>
        <dbReference type="ChEBI" id="CHEBI:57692"/>
    </cofactor>
</comment>
<dbReference type="EMBL" id="BAAAKV010000006">
    <property type="protein sequence ID" value="GAA1156236.1"/>
    <property type="molecule type" value="Genomic_DNA"/>
</dbReference>
<dbReference type="PANTHER" id="PTHR43004:SF19">
    <property type="entry name" value="BINDING MONOOXYGENASE, PUTATIVE (JCVI)-RELATED"/>
    <property type="match status" value="1"/>
</dbReference>
<keyword evidence="7" id="KW-1185">Reference proteome</keyword>
<name>A0ABN1UL97_9ACTN</name>
<comment type="caution">
    <text evidence="6">The sequence shown here is derived from an EMBL/GenBank/DDBJ whole genome shotgun (WGS) entry which is preliminary data.</text>
</comment>
<gene>
    <name evidence="6" type="ORF">GCM10009654_10070</name>
</gene>
<evidence type="ECO:0000256" key="4">
    <source>
        <dbReference type="SAM" id="MobiDB-lite"/>
    </source>
</evidence>
<feature type="region of interest" description="Disordered" evidence="4">
    <location>
        <begin position="1"/>
        <end position="58"/>
    </location>
</feature>
<dbReference type="PANTHER" id="PTHR43004">
    <property type="entry name" value="TRK SYSTEM POTASSIUM UPTAKE PROTEIN"/>
    <property type="match status" value="1"/>
</dbReference>
<dbReference type="PRINTS" id="PR00420">
    <property type="entry name" value="RNGMNOXGNASE"/>
</dbReference>
<sequence length="458" mass="48759">MATVDRTPAENRSLGGDHSPAENRTPVENRTPAEDRATADERSPAEVRRPGGDRAPGAGRTAVLVVGAGPVGLTAALGLRARGLPVTLLEADPEGRRREGSRALFVHRETLRSLDGMRPGLAAEISSFGQTWRTVRTLYRGREVYARTFPPSVRQAGDRPGLPPFTSLRQVDTERFLLAACEAAGVRIEWGARVAGVRVSAAGVAVTAEDGRTWSGDRVVAADGARSAVRRELGIPMEGGHAPGFHVVVDVAETPGAELPVERVFHYEHPGVGGRSVMRVPFTGGFQLDLQCRDDDAPDSYGTEEAVRDWLPRLVGDGHADRVLWVSTYRFLRKVAASFTDPARRVLLVGEAAHLFPPFGARGMNSGVADAAAAAEAVAAGTPEAVEAFAVTRREAALFNSAAAGEALEHLRPRRRTVRAKQRVAAALAPVVPRCGAWLERAPYGPRHGSPASAGGTY</sequence>
<evidence type="ECO:0000259" key="5">
    <source>
        <dbReference type="Pfam" id="PF01494"/>
    </source>
</evidence>
<dbReference type="Proteomes" id="UP001501371">
    <property type="component" value="Unassembled WGS sequence"/>
</dbReference>
<dbReference type="Gene3D" id="3.50.50.60">
    <property type="entry name" value="FAD/NAD(P)-binding domain"/>
    <property type="match status" value="1"/>
</dbReference>
<evidence type="ECO:0000313" key="6">
    <source>
        <dbReference type="EMBL" id="GAA1156236.1"/>
    </source>
</evidence>
<protein>
    <recommendedName>
        <fullName evidence="5">FAD-binding domain-containing protein</fullName>
    </recommendedName>
</protein>
<dbReference type="InterPro" id="IPR036188">
    <property type="entry name" value="FAD/NAD-bd_sf"/>
</dbReference>
<evidence type="ECO:0000313" key="7">
    <source>
        <dbReference type="Proteomes" id="UP001501371"/>
    </source>
</evidence>
<keyword evidence="2" id="KW-0285">Flavoprotein</keyword>
<proteinExistence type="predicted"/>
<dbReference type="Pfam" id="PF01494">
    <property type="entry name" value="FAD_binding_3"/>
    <property type="match status" value="1"/>
</dbReference>
<dbReference type="Gene3D" id="3.30.70.2450">
    <property type="match status" value="1"/>
</dbReference>
<feature type="domain" description="FAD-binding" evidence="5">
    <location>
        <begin position="60"/>
        <end position="380"/>
    </location>
</feature>
<keyword evidence="3" id="KW-0274">FAD</keyword>
<dbReference type="InterPro" id="IPR002938">
    <property type="entry name" value="FAD-bd"/>
</dbReference>
<evidence type="ECO:0000256" key="1">
    <source>
        <dbReference type="ARBA" id="ARBA00001974"/>
    </source>
</evidence>
<evidence type="ECO:0000256" key="3">
    <source>
        <dbReference type="ARBA" id="ARBA00022827"/>
    </source>
</evidence>